<keyword evidence="2" id="KW-1185">Reference proteome</keyword>
<evidence type="ECO:0000313" key="1">
    <source>
        <dbReference type="Ensembl" id="ENSSDUP00000015647.1"/>
    </source>
</evidence>
<evidence type="ECO:0000313" key="2">
    <source>
        <dbReference type="Proteomes" id="UP000261420"/>
    </source>
</evidence>
<organism evidence="1 2">
    <name type="scientific">Seriola dumerili</name>
    <name type="common">Greater amberjack</name>
    <name type="synonym">Caranx dumerili</name>
    <dbReference type="NCBI Taxonomy" id="41447"/>
    <lineage>
        <taxon>Eukaryota</taxon>
        <taxon>Metazoa</taxon>
        <taxon>Chordata</taxon>
        <taxon>Craniata</taxon>
        <taxon>Vertebrata</taxon>
        <taxon>Euteleostomi</taxon>
        <taxon>Actinopterygii</taxon>
        <taxon>Neopterygii</taxon>
        <taxon>Teleostei</taxon>
        <taxon>Neoteleostei</taxon>
        <taxon>Acanthomorphata</taxon>
        <taxon>Carangaria</taxon>
        <taxon>Carangiformes</taxon>
        <taxon>Carangidae</taxon>
        <taxon>Seriola</taxon>
    </lineage>
</organism>
<name>A0A3B4UB93_SERDU</name>
<sequence length="55" mass="5993">MKSLWNWGSMTCIMSNSLSGPLHVCRGGGDKKSNGEQGYRGKDLLPVSLQLLDII</sequence>
<reference evidence="1" key="1">
    <citation type="submission" date="2025-08" db="UniProtKB">
        <authorList>
            <consortium name="Ensembl"/>
        </authorList>
    </citation>
    <scope>IDENTIFICATION</scope>
</reference>
<reference evidence="1" key="2">
    <citation type="submission" date="2025-09" db="UniProtKB">
        <authorList>
            <consortium name="Ensembl"/>
        </authorList>
    </citation>
    <scope>IDENTIFICATION</scope>
</reference>
<accession>A0A3B4UB93</accession>
<dbReference type="GeneTree" id="ENSGT01010000228954"/>
<dbReference type="Proteomes" id="UP000261420">
    <property type="component" value="Unplaced"/>
</dbReference>
<dbReference type="AlphaFoldDB" id="A0A3B4UB93"/>
<dbReference type="Ensembl" id="ENSSDUT00000015934.1">
    <property type="protein sequence ID" value="ENSSDUP00000015647.1"/>
    <property type="gene ID" value="ENSSDUG00000011410.1"/>
</dbReference>
<protein>
    <submittedName>
        <fullName evidence="1">Uncharacterized protein</fullName>
    </submittedName>
</protein>
<proteinExistence type="predicted"/>